<evidence type="ECO:0000256" key="1">
    <source>
        <dbReference type="ARBA" id="ARBA00004141"/>
    </source>
</evidence>
<feature type="transmembrane region" description="Helical" evidence="7">
    <location>
        <begin position="657"/>
        <end position="678"/>
    </location>
</feature>
<dbReference type="PROSITE" id="PS50893">
    <property type="entry name" value="ABC_TRANSPORTER_2"/>
    <property type="match status" value="1"/>
</dbReference>
<keyword evidence="3" id="KW-0547">Nucleotide-binding</keyword>
<comment type="caution">
    <text evidence="9">The sequence shown here is derived from an EMBL/GenBank/DDBJ whole genome shotgun (WGS) entry which is preliminary data.</text>
</comment>
<reference evidence="9 10" key="1">
    <citation type="submission" date="2024-08" db="EMBL/GenBank/DDBJ databases">
        <authorList>
            <person name="Cucini C."/>
            <person name="Frati F."/>
        </authorList>
    </citation>
    <scope>NUCLEOTIDE SEQUENCE [LARGE SCALE GENOMIC DNA]</scope>
</reference>
<dbReference type="PANTHER" id="PTHR43038:SF3">
    <property type="entry name" value="ABC TRANSPORTER G FAMILY MEMBER 20 ISOFORM X1"/>
    <property type="match status" value="1"/>
</dbReference>
<feature type="transmembrane region" description="Helical" evidence="7">
    <location>
        <begin position="719"/>
        <end position="739"/>
    </location>
</feature>
<comment type="subcellular location">
    <subcellularLocation>
        <location evidence="1">Membrane</location>
        <topology evidence="1">Multi-pass membrane protein</topology>
    </subcellularLocation>
</comment>
<organism evidence="9 10">
    <name type="scientific">Orchesella dallaii</name>
    <dbReference type="NCBI Taxonomy" id="48710"/>
    <lineage>
        <taxon>Eukaryota</taxon>
        <taxon>Metazoa</taxon>
        <taxon>Ecdysozoa</taxon>
        <taxon>Arthropoda</taxon>
        <taxon>Hexapoda</taxon>
        <taxon>Collembola</taxon>
        <taxon>Entomobryomorpha</taxon>
        <taxon>Entomobryoidea</taxon>
        <taxon>Orchesellidae</taxon>
        <taxon>Orchesellinae</taxon>
        <taxon>Orchesella</taxon>
    </lineage>
</organism>
<evidence type="ECO:0000256" key="2">
    <source>
        <dbReference type="ARBA" id="ARBA00022692"/>
    </source>
</evidence>
<keyword evidence="2 7" id="KW-0812">Transmembrane</keyword>
<feature type="transmembrane region" description="Helical" evidence="7">
    <location>
        <begin position="593"/>
        <end position="620"/>
    </location>
</feature>
<evidence type="ECO:0000259" key="8">
    <source>
        <dbReference type="PROSITE" id="PS50893"/>
    </source>
</evidence>
<dbReference type="SUPFAM" id="SSF52540">
    <property type="entry name" value="P-loop containing nucleoside triphosphate hydrolases"/>
    <property type="match status" value="1"/>
</dbReference>
<proteinExistence type="predicted"/>
<feature type="transmembrane region" description="Helical" evidence="7">
    <location>
        <begin position="549"/>
        <end position="573"/>
    </location>
</feature>
<feature type="transmembrane region" description="Helical" evidence="7">
    <location>
        <begin position="685"/>
        <end position="707"/>
    </location>
</feature>
<evidence type="ECO:0000256" key="5">
    <source>
        <dbReference type="ARBA" id="ARBA00022989"/>
    </source>
</evidence>
<dbReference type="InterPro" id="IPR017871">
    <property type="entry name" value="ABC_transporter-like_CS"/>
</dbReference>
<dbReference type="InterPro" id="IPR003593">
    <property type="entry name" value="AAA+_ATPase"/>
</dbReference>
<dbReference type="InterPro" id="IPR013525">
    <property type="entry name" value="ABC2_TM"/>
</dbReference>
<accession>A0ABP1QF09</accession>
<dbReference type="CDD" id="cd03230">
    <property type="entry name" value="ABC_DR_subfamily_A"/>
    <property type="match status" value="1"/>
</dbReference>
<keyword evidence="6 7" id="KW-0472">Membrane</keyword>
<evidence type="ECO:0000256" key="6">
    <source>
        <dbReference type="ARBA" id="ARBA00023136"/>
    </source>
</evidence>
<sequence>MAGFVNFSFSSEEINSHHRNIEILGIHPHNDDTDLPSRYSMSDYKTAATTYAAVSIRNGEKSYRGKDGQPVIVLKDFNMTVSRGCIYSLLGSSGSGKTTALKVMVGVHRLDQGDVKVFGEIPGTKESRIPGSLAGYMPQETALYDDFTIQEMLSYFGKIYSMSASEISERSEFLINLLKLPEPNRKVGSLSGGQQRRVSFAVALVHNPPLLILDEPTVGVDPTLRLSIWKYLRQLATESKTTVLITTHYIEETRQSDMIGVMRNGKILVEKHPDVLLEQYNQEFLEDVVLTLCHSDDYADVGVSNTREESFPAILHADETEENHNMPIKAQFSEVKTASRFKTASTHIQALVMKTATLYLRNFVFLLFSLMFPFSQVLVVALTIGNKPDDPSFGVVNYDSMQSNCSFAPKFENCSSVGLSCKYLSKLEQNGITLINYPSEEVAYEEVARGNVWGYMKFSKNFSSYYHSMQEYNLFGEGVDDKFSHMIHVKMDMSSRMMTQFYQQLMIRVYEEFASEFKEACDHNKGVGEFPMKIADPIFGSNDADFRQFILISTIVMTVYFFPMISSSFWFIFDKRWGTQGRAIVAGVKTWEIMFSSYVIECPITIFQIVSSFLVSVYICDVRISGSIFLAFALCIIVGFCGVSGGFLIATFCSEEIQVGIAVMGMFMPTFFLCGLIWTPAAMHIIVQYITMFLPCTLPAESLRSIVGRGGGLLHPHVWPGFLIMLIYGALYWIFIILIHQYRDGNIGLKKSKTNCKSSQQCNKLTLKFNQQWVQSAGPVAL</sequence>
<evidence type="ECO:0000313" key="10">
    <source>
        <dbReference type="Proteomes" id="UP001642540"/>
    </source>
</evidence>
<feature type="domain" description="ABC transporter" evidence="8">
    <location>
        <begin position="54"/>
        <end position="289"/>
    </location>
</feature>
<evidence type="ECO:0000256" key="3">
    <source>
        <dbReference type="ARBA" id="ARBA00022741"/>
    </source>
</evidence>
<evidence type="ECO:0000256" key="7">
    <source>
        <dbReference type="SAM" id="Phobius"/>
    </source>
</evidence>
<dbReference type="EMBL" id="CAXLJM020000026">
    <property type="protein sequence ID" value="CAL8093561.1"/>
    <property type="molecule type" value="Genomic_DNA"/>
</dbReference>
<keyword evidence="5 7" id="KW-1133">Transmembrane helix</keyword>
<dbReference type="SMART" id="SM00382">
    <property type="entry name" value="AAA"/>
    <property type="match status" value="1"/>
</dbReference>
<gene>
    <name evidence="9" type="ORF">ODALV1_LOCUS8529</name>
</gene>
<keyword evidence="10" id="KW-1185">Reference proteome</keyword>
<dbReference type="InterPro" id="IPR027417">
    <property type="entry name" value="P-loop_NTPase"/>
</dbReference>
<dbReference type="Proteomes" id="UP001642540">
    <property type="component" value="Unassembled WGS sequence"/>
</dbReference>
<feature type="transmembrane region" description="Helical" evidence="7">
    <location>
        <begin position="627"/>
        <end position="651"/>
    </location>
</feature>
<dbReference type="PANTHER" id="PTHR43038">
    <property type="entry name" value="ATP-BINDING CASSETTE, SUB-FAMILY H, MEMBER 1"/>
    <property type="match status" value="1"/>
</dbReference>
<dbReference type="Pfam" id="PF12698">
    <property type="entry name" value="ABC2_membrane_3"/>
    <property type="match status" value="1"/>
</dbReference>
<protein>
    <recommendedName>
        <fullName evidence="8">ABC transporter domain-containing protein</fullName>
    </recommendedName>
</protein>
<dbReference type="PROSITE" id="PS00211">
    <property type="entry name" value="ABC_TRANSPORTER_1"/>
    <property type="match status" value="1"/>
</dbReference>
<name>A0ABP1QF09_9HEXA</name>
<dbReference type="InterPro" id="IPR003439">
    <property type="entry name" value="ABC_transporter-like_ATP-bd"/>
</dbReference>
<keyword evidence="4" id="KW-0067">ATP-binding</keyword>
<evidence type="ECO:0000256" key="4">
    <source>
        <dbReference type="ARBA" id="ARBA00022840"/>
    </source>
</evidence>
<feature type="transmembrane region" description="Helical" evidence="7">
    <location>
        <begin position="363"/>
        <end position="384"/>
    </location>
</feature>
<dbReference type="Gene3D" id="3.40.50.300">
    <property type="entry name" value="P-loop containing nucleotide triphosphate hydrolases"/>
    <property type="match status" value="1"/>
</dbReference>
<evidence type="ECO:0000313" key="9">
    <source>
        <dbReference type="EMBL" id="CAL8093561.1"/>
    </source>
</evidence>
<dbReference type="Pfam" id="PF00005">
    <property type="entry name" value="ABC_tran"/>
    <property type="match status" value="1"/>
</dbReference>